<organism evidence="1 2">
    <name type="scientific">Alicyclobacillus fodiniaquatilis</name>
    <dbReference type="NCBI Taxonomy" id="1661150"/>
    <lineage>
        <taxon>Bacteria</taxon>
        <taxon>Bacillati</taxon>
        <taxon>Bacillota</taxon>
        <taxon>Bacilli</taxon>
        <taxon>Bacillales</taxon>
        <taxon>Alicyclobacillaceae</taxon>
        <taxon>Alicyclobacillus</taxon>
    </lineage>
</organism>
<dbReference type="PANTHER" id="PTHR20883:SF46">
    <property type="entry name" value="PHYTANOYL-COA HYDROXYLASE"/>
    <property type="match status" value="1"/>
</dbReference>
<proteinExistence type="predicted"/>
<evidence type="ECO:0000313" key="2">
    <source>
        <dbReference type="Proteomes" id="UP001597079"/>
    </source>
</evidence>
<evidence type="ECO:0000313" key="1">
    <source>
        <dbReference type="EMBL" id="MFD1676124.1"/>
    </source>
</evidence>
<sequence>MTVSKISIPHVDALTQESITDDQAQFFLDNGFLVVRNVLQDVELKQVQDEMTVLYQRGASQVVDHPDYMYGKGSLSGKDVLRRIEYVIDKSDVMKALLGHPFILRSVEKLQGQNFVPTWDSMVLKAPNEGVIVEWHRDAEVPEQCTDSGPIFNVDFYLDEADLQTCLWVIPGSNKWSKEQSIARCSRPGFYTDDAVPVPMQPGDVIFHNILLLHGSPSGQGNPLRRTVYYEFRPGEIEMEFGPHTLEYIALKQHMLFDCIERRKQTAYTAAENAYTYTPDGAFAIHEAKKPDTYRYPHQSFFRK</sequence>
<keyword evidence="1" id="KW-0560">Oxidoreductase</keyword>
<gene>
    <name evidence="1" type="ORF">ACFSB2_15575</name>
</gene>
<name>A0ABW4JIM0_9BACL</name>
<dbReference type="InterPro" id="IPR008775">
    <property type="entry name" value="Phytyl_CoA_dOase-like"/>
</dbReference>
<accession>A0ABW4JIM0</accession>
<dbReference type="Pfam" id="PF05721">
    <property type="entry name" value="PhyH"/>
    <property type="match status" value="1"/>
</dbReference>
<dbReference type="Proteomes" id="UP001597079">
    <property type="component" value="Unassembled WGS sequence"/>
</dbReference>
<dbReference type="RefSeq" id="WP_377944017.1">
    <property type="nucleotide sequence ID" value="NZ_JBHUCX010000044.1"/>
</dbReference>
<keyword evidence="1" id="KW-0223">Dioxygenase</keyword>
<dbReference type="GO" id="GO:0051213">
    <property type="term" value="F:dioxygenase activity"/>
    <property type="evidence" value="ECO:0007669"/>
    <property type="project" value="UniProtKB-KW"/>
</dbReference>
<dbReference type="EMBL" id="JBHUCX010000044">
    <property type="protein sequence ID" value="MFD1676124.1"/>
    <property type="molecule type" value="Genomic_DNA"/>
</dbReference>
<protein>
    <submittedName>
        <fullName evidence="1">Phytanoyl-CoA dioxygenase family protein</fullName>
    </submittedName>
</protein>
<keyword evidence="2" id="KW-1185">Reference proteome</keyword>
<dbReference type="PANTHER" id="PTHR20883">
    <property type="entry name" value="PHYTANOYL-COA DIOXYGENASE DOMAIN CONTAINING 1"/>
    <property type="match status" value="1"/>
</dbReference>
<comment type="caution">
    <text evidence="1">The sequence shown here is derived from an EMBL/GenBank/DDBJ whole genome shotgun (WGS) entry which is preliminary data.</text>
</comment>
<reference evidence="2" key="1">
    <citation type="journal article" date="2019" name="Int. J. Syst. Evol. Microbiol.">
        <title>The Global Catalogue of Microorganisms (GCM) 10K type strain sequencing project: providing services to taxonomists for standard genome sequencing and annotation.</title>
        <authorList>
            <consortium name="The Broad Institute Genomics Platform"/>
            <consortium name="The Broad Institute Genome Sequencing Center for Infectious Disease"/>
            <person name="Wu L."/>
            <person name="Ma J."/>
        </authorList>
    </citation>
    <scope>NUCLEOTIDE SEQUENCE [LARGE SCALE GENOMIC DNA]</scope>
    <source>
        <strain evidence="2">CGMCC 1.12286</strain>
    </source>
</reference>
<dbReference type="SUPFAM" id="SSF51197">
    <property type="entry name" value="Clavaminate synthase-like"/>
    <property type="match status" value="1"/>
</dbReference>
<dbReference type="Gene3D" id="2.60.120.620">
    <property type="entry name" value="q2cbj1_9rhob like domain"/>
    <property type="match status" value="1"/>
</dbReference>